<sequence length="289" mass="29430">MRSLVPVAALVASMVSLSVGTSFAKHLFATVGAEGTTALRVGLAALILNAVWRPWHLRPSRADAGALLLYGGVLGAMNLLFYLSLRTIPLGLAIAIEFSGPLTLALAASRRPIDFVWIACAVLGLGLLLPLGGLSGGLDPVGVACALGAALCWALYIVFGQRVGHLHGGRSVAIGMSVAALVVLPFGVASAGTALLDPATLAFGLAVAALSSALPYSLEMVALKRLTKQSFGVLLSLEPAIGSLAGLAILGERLSGTEWLAIAFIVVASVGNTVSASRRRPLATPILPA</sequence>
<dbReference type="Proteomes" id="UP001549145">
    <property type="component" value="Unassembled WGS sequence"/>
</dbReference>
<dbReference type="PANTHER" id="PTHR42920:SF24">
    <property type="entry name" value="AROMATIC AMINO ACID EXPORTER YDDG"/>
    <property type="match status" value="1"/>
</dbReference>
<dbReference type="SUPFAM" id="SSF103481">
    <property type="entry name" value="Multidrug resistance efflux transporter EmrE"/>
    <property type="match status" value="1"/>
</dbReference>
<dbReference type="InterPro" id="IPR000620">
    <property type="entry name" value="EamA_dom"/>
</dbReference>
<comment type="subcellular location">
    <subcellularLocation>
        <location evidence="1">Cell membrane</location>
        <topology evidence="1">Multi-pass membrane protein</topology>
    </subcellularLocation>
</comment>
<evidence type="ECO:0000259" key="8">
    <source>
        <dbReference type="Pfam" id="PF00892"/>
    </source>
</evidence>
<feature type="transmembrane region" description="Helical" evidence="6">
    <location>
        <begin position="141"/>
        <end position="159"/>
    </location>
</feature>
<organism evidence="9 10">
    <name type="scientific">Methylobacterium goesingense</name>
    <dbReference type="NCBI Taxonomy" id="243690"/>
    <lineage>
        <taxon>Bacteria</taxon>
        <taxon>Pseudomonadati</taxon>
        <taxon>Pseudomonadota</taxon>
        <taxon>Alphaproteobacteria</taxon>
        <taxon>Hyphomicrobiales</taxon>
        <taxon>Methylobacteriaceae</taxon>
        <taxon>Methylobacterium</taxon>
    </lineage>
</organism>
<evidence type="ECO:0000256" key="4">
    <source>
        <dbReference type="ARBA" id="ARBA00022989"/>
    </source>
</evidence>
<keyword evidence="2" id="KW-1003">Cell membrane</keyword>
<gene>
    <name evidence="9" type="ORF">ABID43_004289</name>
</gene>
<feature type="transmembrane region" description="Helical" evidence="6">
    <location>
        <begin position="115"/>
        <end position="135"/>
    </location>
</feature>
<keyword evidence="7" id="KW-0732">Signal</keyword>
<evidence type="ECO:0000256" key="5">
    <source>
        <dbReference type="ARBA" id="ARBA00023136"/>
    </source>
</evidence>
<evidence type="ECO:0000313" key="9">
    <source>
        <dbReference type="EMBL" id="MET3694726.1"/>
    </source>
</evidence>
<keyword evidence="4 6" id="KW-1133">Transmembrane helix</keyword>
<feature type="transmembrane region" description="Helical" evidence="6">
    <location>
        <begin position="64"/>
        <end position="82"/>
    </location>
</feature>
<feature type="signal peptide" evidence="7">
    <location>
        <begin position="1"/>
        <end position="24"/>
    </location>
</feature>
<comment type="caution">
    <text evidence="9">The sequence shown here is derived from an EMBL/GenBank/DDBJ whole genome shotgun (WGS) entry which is preliminary data.</text>
</comment>
<feature type="transmembrane region" description="Helical" evidence="6">
    <location>
        <begin position="88"/>
        <end position="108"/>
    </location>
</feature>
<feature type="transmembrane region" description="Helical" evidence="6">
    <location>
        <begin position="230"/>
        <end position="250"/>
    </location>
</feature>
<keyword evidence="3 6" id="KW-0812">Transmembrane</keyword>
<feature type="chain" id="PRO_5046554037" evidence="7">
    <location>
        <begin position="25"/>
        <end position="289"/>
    </location>
</feature>
<evidence type="ECO:0000256" key="6">
    <source>
        <dbReference type="SAM" id="Phobius"/>
    </source>
</evidence>
<dbReference type="InterPro" id="IPR051258">
    <property type="entry name" value="Diverse_Substrate_Transporter"/>
</dbReference>
<keyword evidence="5 6" id="KW-0472">Membrane</keyword>
<dbReference type="InterPro" id="IPR037185">
    <property type="entry name" value="EmrE-like"/>
</dbReference>
<dbReference type="Pfam" id="PF00892">
    <property type="entry name" value="EamA"/>
    <property type="match status" value="1"/>
</dbReference>
<accession>A0ABV2LDB5</accession>
<evidence type="ECO:0000313" key="10">
    <source>
        <dbReference type="Proteomes" id="UP001549145"/>
    </source>
</evidence>
<name>A0ABV2LDB5_9HYPH</name>
<proteinExistence type="predicted"/>
<evidence type="ECO:0000256" key="2">
    <source>
        <dbReference type="ARBA" id="ARBA00022475"/>
    </source>
</evidence>
<evidence type="ECO:0000256" key="3">
    <source>
        <dbReference type="ARBA" id="ARBA00022692"/>
    </source>
</evidence>
<feature type="transmembrane region" description="Helical" evidence="6">
    <location>
        <begin position="256"/>
        <end position="274"/>
    </location>
</feature>
<feature type="domain" description="EamA" evidence="8">
    <location>
        <begin position="142"/>
        <end position="270"/>
    </location>
</feature>
<reference evidence="9 10" key="1">
    <citation type="submission" date="2024-06" db="EMBL/GenBank/DDBJ databases">
        <title>Genomic Encyclopedia of Type Strains, Phase IV (KMG-IV): sequencing the most valuable type-strain genomes for metagenomic binning, comparative biology and taxonomic classification.</title>
        <authorList>
            <person name="Goeker M."/>
        </authorList>
    </citation>
    <scope>NUCLEOTIDE SEQUENCE [LARGE SCALE GENOMIC DNA]</scope>
    <source>
        <strain evidence="9 10">DSM 21331</strain>
    </source>
</reference>
<feature type="transmembrane region" description="Helical" evidence="6">
    <location>
        <begin position="171"/>
        <end position="195"/>
    </location>
</feature>
<keyword evidence="10" id="KW-1185">Reference proteome</keyword>
<dbReference type="PANTHER" id="PTHR42920">
    <property type="entry name" value="OS03G0707200 PROTEIN-RELATED"/>
    <property type="match status" value="1"/>
</dbReference>
<feature type="transmembrane region" description="Helical" evidence="6">
    <location>
        <begin position="34"/>
        <end position="52"/>
    </location>
</feature>
<feature type="transmembrane region" description="Helical" evidence="6">
    <location>
        <begin position="201"/>
        <end position="218"/>
    </location>
</feature>
<evidence type="ECO:0000256" key="7">
    <source>
        <dbReference type="SAM" id="SignalP"/>
    </source>
</evidence>
<dbReference type="EMBL" id="JBEPMM010000017">
    <property type="protein sequence ID" value="MET3694726.1"/>
    <property type="molecule type" value="Genomic_DNA"/>
</dbReference>
<evidence type="ECO:0000256" key="1">
    <source>
        <dbReference type="ARBA" id="ARBA00004651"/>
    </source>
</evidence>
<protein>
    <submittedName>
        <fullName evidence="9">Inner membrane transporter RhtA</fullName>
    </submittedName>
</protein>